<reference evidence="5" key="1">
    <citation type="journal article" date="2015" name="Nat. Genet.">
        <title>The genome and transcriptome of the zoonotic hookworm Ancylostoma ceylanicum identify infection-specific gene families.</title>
        <authorList>
            <person name="Schwarz E.M."/>
            <person name="Hu Y."/>
            <person name="Antoshechkin I."/>
            <person name="Miller M.M."/>
            <person name="Sternberg P.W."/>
            <person name="Aroian R.V."/>
        </authorList>
    </citation>
    <scope>NUCLEOTIDE SEQUENCE</scope>
    <source>
        <strain evidence="5">HY135</strain>
    </source>
</reference>
<gene>
    <name evidence="4" type="primary">Acey_s0002.g810</name>
    <name evidence="4" type="ORF">Y032_0002g810</name>
</gene>
<evidence type="ECO:0000256" key="2">
    <source>
        <dbReference type="SAM" id="MobiDB-lite"/>
    </source>
</evidence>
<keyword evidence="5" id="KW-1185">Reference proteome</keyword>
<dbReference type="PROSITE" id="PS00028">
    <property type="entry name" value="ZINC_FINGER_C2H2_1"/>
    <property type="match status" value="1"/>
</dbReference>
<evidence type="ECO:0000313" key="5">
    <source>
        <dbReference type="Proteomes" id="UP000024635"/>
    </source>
</evidence>
<keyword evidence="1" id="KW-0479">Metal-binding</keyword>
<keyword evidence="1" id="KW-0862">Zinc</keyword>
<evidence type="ECO:0000256" key="1">
    <source>
        <dbReference type="PROSITE-ProRule" id="PRU00042"/>
    </source>
</evidence>
<dbReference type="PANTHER" id="PTHR36945:SF1">
    <property type="entry name" value="ZINC FINGER PROTEIN C02F5.12-RELATED"/>
    <property type="match status" value="1"/>
</dbReference>
<dbReference type="AlphaFoldDB" id="A0A016W2E3"/>
<evidence type="ECO:0000259" key="3">
    <source>
        <dbReference type="PROSITE" id="PS50157"/>
    </source>
</evidence>
<protein>
    <recommendedName>
        <fullName evidence="3">C2H2-type domain-containing protein</fullName>
    </recommendedName>
</protein>
<accession>A0A016W2E3</accession>
<dbReference type="EMBL" id="JARK01001338">
    <property type="protein sequence ID" value="EYC33452.1"/>
    <property type="molecule type" value="Genomic_DNA"/>
</dbReference>
<dbReference type="OrthoDB" id="5865697at2759"/>
<organism evidence="4 5">
    <name type="scientific">Ancylostoma ceylanicum</name>
    <dbReference type="NCBI Taxonomy" id="53326"/>
    <lineage>
        <taxon>Eukaryota</taxon>
        <taxon>Metazoa</taxon>
        <taxon>Ecdysozoa</taxon>
        <taxon>Nematoda</taxon>
        <taxon>Chromadorea</taxon>
        <taxon>Rhabditida</taxon>
        <taxon>Rhabditina</taxon>
        <taxon>Rhabditomorpha</taxon>
        <taxon>Strongyloidea</taxon>
        <taxon>Ancylostomatidae</taxon>
        <taxon>Ancylostomatinae</taxon>
        <taxon>Ancylostoma</taxon>
    </lineage>
</organism>
<dbReference type="PROSITE" id="PS50157">
    <property type="entry name" value="ZINC_FINGER_C2H2_2"/>
    <property type="match status" value="1"/>
</dbReference>
<dbReference type="SMART" id="SM00355">
    <property type="entry name" value="ZnF_C2H2"/>
    <property type="match status" value="4"/>
</dbReference>
<name>A0A016W2E3_9BILA</name>
<proteinExistence type="predicted"/>
<feature type="region of interest" description="Disordered" evidence="2">
    <location>
        <begin position="534"/>
        <end position="583"/>
    </location>
</feature>
<dbReference type="InterPro" id="IPR013087">
    <property type="entry name" value="Znf_C2H2_type"/>
</dbReference>
<feature type="compositionally biased region" description="Basic residues" evidence="2">
    <location>
        <begin position="551"/>
        <end position="561"/>
    </location>
</feature>
<dbReference type="Gene3D" id="3.30.160.60">
    <property type="entry name" value="Classic Zinc Finger"/>
    <property type="match status" value="1"/>
</dbReference>
<dbReference type="Proteomes" id="UP000024635">
    <property type="component" value="Unassembled WGS sequence"/>
</dbReference>
<evidence type="ECO:0000313" key="4">
    <source>
        <dbReference type="EMBL" id="EYC33452.1"/>
    </source>
</evidence>
<dbReference type="InterPro" id="IPR053360">
    <property type="entry name" value="Zinc_finger_domain"/>
</dbReference>
<dbReference type="GO" id="GO:0008270">
    <property type="term" value="F:zinc ion binding"/>
    <property type="evidence" value="ECO:0007669"/>
    <property type="project" value="UniProtKB-KW"/>
</dbReference>
<dbReference type="PANTHER" id="PTHR36945">
    <property type="entry name" value="HIGH INCIDENCE OF MALES (INCREASED X CHROMOSOME LOSS)-RELATED-RELATED"/>
    <property type="match status" value="1"/>
</dbReference>
<feature type="domain" description="C2H2-type" evidence="3">
    <location>
        <begin position="76"/>
        <end position="104"/>
    </location>
</feature>
<comment type="caution">
    <text evidence="4">The sequence shown here is derived from an EMBL/GenBank/DDBJ whole genome shotgun (WGS) entry which is preliminary data.</text>
</comment>
<keyword evidence="1" id="KW-0863">Zinc-finger</keyword>
<sequence>MLPAQPCHHTGSMVALTAWKPGTVEAADTNSARLDEPVIVNCFFPNCKKRTLRWKRSRGIRDLKDHARTHWGKPVLNCQHCEAVLLSSNQYYNHYKKHHQGEKHQKPNLLGTEQDREELRAIWEQCFTGKFCYRSEILVTATTSIVPASNSMRGRTFPAVNSVLARSISSYVQVNIYDTSLKKLRARGVDIKHLLQHVGCRSVVMDVPIFSSELKKLGGFAGHRLNRSFGGFSRRVHSSPLGKSRRYSESVDARETMCDAQHVSLESVREEGSIEESAVEEFADCRTDFSTTVVRGASIGPLTSTPLPPKNGNSLVSFANPNVITEDYRVTAGTVERTSFRTPEKMNEPTSASDMNIRRPFFDLEASAIAKDEPPVEYDVEQSVTPSVESSFAVFQSAVVQGLNTINESKAQPLNSAMNCDGAQQQDAEVHLSNYEDDGYCHSEYLCDTNPEIDPRYEVSEVQNNLVGAELVANERATSSPNLINSDVVITKCSPISTTSENAIDDSHLNPAITQLDPLVRSAPENPENIAMEIQSDTTQNKVATPLKQAKSSRKKRKRTRAPASKDLEDSEHEETEPRIGGVEEVAVKRTAKSKSASKEEDDAGKRVFHCQIPLCQKTLSWRPRYGKNRLVDHVRTHWGRAVKQCKLCDYKAPNFRQVHHHHTQMHPNQPYLGALSIETKEDLEELLDLWKQCFPSL</sequence>